<keyword evidence="1" id="KW-0472">Membrane</keyword>
<keyword evidence="1" id="KW-1133">Transmembrane helix</keyword>
<gene>
    <name evidence="4" type="ORF">chiPu_0013146</name>
</gene>
<evidence type="ECO:0008006" key="6">
    <source>
        <dbReference type="Google" id="ProtNLM"/>
    </source>
</evidence>
<sequence length="506" mass="56728">METAPCSGTGRFHIILYIFITDVLGNVLIPAQNLTLSSKNFSVFLTWMPPEEHPPQATYSVEIMPKNVWIEPANCMFPSEKICDVTCTIKNCYSELKARVRSLLPETPVVSTYGFIPLYDVELGPPQMEIVFEEESLMVHLQVKLIQCKNEVLDACLLKQLIYEVVIWDVNEPVRTLIKRSELDNSVQIAKSELRGYRNCISAKSIYQSLKKSSSLSKPVCFTLEAKEHQTEKFLGIIGPVLGTFFLILVTALIVKSVICIPSNMKIPSALDFTWPTTFTQKMAVAQPDLCELSIITCFEKSEAEICEQNIVLESNLLKEANFLHNGDDSDESDGETECCNYTDRRWIPDGVMFDKDETPDDTEYQVSNAEGYRKANFFTVSAIGAVDLQSQESDHTDHKLQHAPRTTSHILLSNPVSFSSDVLDSKHFRNGIDSIVLDRDEQRSNGDVPLMSVQILCCDDDDDETLGDNEDCGPLSDTEPLLDCGLNFQACNFTYRLPALLPGGR</sequence>
<dbReference type="GO" id="GO:0004896">
    <property type="term" value="F:cytokine receptor activity"/>
    <property type="evidence" value="ECO:0007669"/>
    <property type="project" value="TreeGrafter"/>
</dbReference>
<evidence type="ECO:0000313" key="4">
    <source>
        <dbReference type="EMBL" id="GCC34671.1"/>
    </source>
</evidence>
<evidence type="ECO:0000259" key="3">
    <source>
        <dbReference type="Pfam" id="PF09294"/>
    </source>
</evidence>
<feature type="transmembrane region" description="Helical" evidence="1">
    <location>
        <begin position="12"/>
        <end position="29"/>
    </location>
</feature>
<dbReference type="InterPro" id="IPR036116">
    <property type="entry name" value="FN3_sf"/>
</dbReference>
<dbReference type="InterPro" id="IPR013783">
    <property type="entry name" value="Ig-like_fold"/>
</dbReference>
<evidence type="ECO:0000313" key="5">
    <source>
        <dbReference type="Proteomes" id="UP000287033"/>
    </source>
</evidence>
<keyword evidence="5" id="KW-1185">Reference proteome</keyword>
<dbReference type="PANTHER" id="PTHR20859">
    <property type="entry name" value="INTERFERON/INTERLEUKIN RECEPTOR"/>
    <property type="match status" value="1"/>
</dbReference>
<feature type="domain" description="Interferon/interleukin receptor" evidence="3">
    <location>
        <begin position="122"/>
        <end position="223"/>
    </location>
</feature>
<feature type="domain" description="Fibronectin type-III" evidence="2">
    <location>
        <begin position="21"/>
        <end position="105"/>
    </location>
</feature>
<dbReference type="EMBL" id="BEZZ01000622">
    <property type="protein sequence ID" value="GCC34671.1"/>
    <property type="molecule type" value="Genomic_DNA"/>
</dbReference>
<dbReference type="Gene3D" id="2.60.40.10">
    <property type="entry name" value="Immunoglobulins"/>
    <property type="match status" value="2"/>
</dbReference>
<proteinExistence type="predicted"/>
<dbReference type="InterPro" id="IPR003961">
    <property type="entry name" value="FN3_dom"/>
</dbReference>
<evidence type="ECO:0000259" key="2">
    <source>
        <dbReference type="Pfam" id="PF01108"/>
    </source>
</evidence>
<dbReference type="InterPro" id="IPR050650">
    <property type="entry name" value="Type-II_Cytokine-TF_Rcpt"/>
</dbReference>
<feature type="transmembrane region" description="Helical" evidence="1">
    <location>
        <begin position="234"/>
        <end position="255"/>
    </location>
</feature>
<accession>A0A401SWB3</accession>
<comment type="caution">
    <text evidence="4">The sequence shown here is derived from an EMBL/GenBank/DDBJ whole genome shotgun (WGS) entry which is preliminary data.</text>
</comment>
<dbReference type="AlphaFoldDB" id="A0A401SWB3"/>
<protein>
    <recommendedName>
        <fullName evidence="6">Fibronectin type-III domain-containing protein</fullName>
    </recommendedName>
</protein>
<evidence type="ECO:0000256" key="1">
    <source>
        <dbReference type="SAM" id="Phobius"/>
    </source>
</evidence>
<dbReference type="PANTHER" id="PTHR20859:SF55">
    <property type="entry name" value="INTERFERON LAMBDA RECEPTOR 1"/>
    <property type="match status" value="1"/>
</dbReference>
<dbReference type="Pfam" id="PF01108">
    <property type="entry name" value="Tissue_fac"/>
    <property type="match status" value="1"/>
</dbReference>
<dbReference type="SUPFAM" id="SSF49265">
    <property type="entry name" value="Fibronectin type III"/>
    <property type="match status" value="2"/>
</dbReference>
<keyword evidence="1" id="KW-0812">Transmembrane</keyword>
<name>A0A401SWB3_CHIPU</name>
<dbReference type="OrthoDB" id="10031784at2759"/>
<dbReference type="InterPro" id="IPR015373">
    <property type="entry name" value="Interferon/interleukin_rcp_dom"/>
</dbReference>
<reference evidence="4 5" key="1">
    <citation type="journal article" date="2018" name="Nat. Ecol. Evol.">
        <title>Shark genomes provide insights into elasmobranch evolution and the origin of vertebrates.</title>
        <authorList>
            <person name="Hara Y"/>
            <person name="Yamaguchi K"/>
            <person name="Onimaru K"/>
            <person name="Kadota M"/>
            <person name="Koyanagi M"/>
            <person name="Keeley SD"/>
            <person name="Tatsumi K"/>
            <person name="Tanaka K"/>
            <person name="Motone F"/>
            <person name="Kageyama Y"/>
            <person name="Nozu R"/>
            <person name="Adachi N"/>
            <person name="Nishimura O"/>
            <person name="Nakagawa R"/>
            <person name="Tanegashima C"/>
            <person name="Kiyatake I"/>
            <person name="Matsumoto R"/>
            <person name="Murakumo K"/>
            <person name="Nishida K"/>
            <person name="Terakita A"/>
            <person name="Kuratani S"/>
            <person name="Sato K"/>
            <person name="Hyodo S Kuraku.S."/>
        </authorList>
    </citation>
    <scope>NUCLEOTIDE SEQUENCE [LARGE SCALE GENOMIC DNA]</scope>
</reference>
<dbReference type="OMA" id="CTIKNCY"/>
<dbReference type="STRING" id="137246.A0A401SWB3"/>
<organism evidence="4 5">
    <name type="scientific">Chiloscyllium punctatum</name>
    <name type="common">Brownbanded bambooshark</name>
    <name type="synonym">Hemiscyllium punctatum</name>
    <dbReference type="NCBI Taxonomy" id="137246"/>
    <lineage>
        <taxon>Eukaryota</taxon>
        <taxon>Metazoa</taxon>
        <taxon>Chordata</taxon>
        <taxon>Craniata</taxon>
        <taxon>Vertebrata</taxon>
        <taxon>Chondrichthyes</taxon>
        <taxon>Elasmobranchii</taxon>
        <taxon>Galeomorphii</taxon>
        <taxon>Galeoidea</taxon>
        <taxon>Orectolobiformes</taxon>
        <taxon>Hemiscylliidae</taxon>
        <taxon>Chiloscyllium</taxon>
    </lineage>
</organism>
<dbReference type="Pfam" id="PF09294">
    <property type="entry name" value="Interfer-bind"/>
    <property type="match status" value="1"/>
</dbReference>
<dbReference type="GO" id="GO:0005886">
    <property type="term" value="C:plasma membrane"/>
    <property type="evidence" value="ECO:0007669"/>
    <property type="project" value="TreeGrafter"/>
</dbReference>
<dbReference type="Proteomes" id="UP000287033">
    <property type="component" value="Unassembled WGS sequence"/>
</dbReference>